<gene>
    <name evidence="1" type="ORF">BZL29_7906</name>
</gene>
<proteinExistence type="predicted"/>
<evidence type="ECO:0000313" key="2">
    <source>
        <dbReference type="Proteomes" id="UP000188532"/>
    </source>
</evidence>
<evidence type="ECO:0000313" key="1">
    <source>
        <dbReference type="EMBL" id="OOK65247.1"/>
    </source>
</evidence>
<comment type="caution">
    <text evidence="1">The sequence shown here is derived from an EMBL/GenBank/DDBJ whole genome shotgun (WGS) entry which is preliminary data.</text>
</comment>
<organism evidence="1 2">
    <name type="scientific">Mycobacterium kansasii</name>
    <dbReference type="NCBI Taxonomy" id="1768"/>
    <lineage>
        <taxon>Bacteria</taxon>
        <taxon>Bacillati</taxon>
        <taxon>Actinomycetota</taxon>
        <taxon>Actinomycetes</taxon>
        <taxon>Mycobacteriales</taxon>
        <taxon>Mycobacteriaceae</taxon>
        <taxon>Mycobacterium</taxon>
    </lineage>
</organism>
<dbReference type="Proteomes" id="UP000188532">
    <property type="component" value="Unassembled WGS sequence"/>
</dbReference>
<name>A0A1V3WE36_MYCKA</name>
<reference evidence="1 2" key="1">
    <citation type="submission" date="2017-02" db="EMBL/GenBank/DDBJ databases">
        <title>Complete genome sequences of Mycobacterium kansasii strains isolated from rhesus macaques.</title>
        <authorList>
            <person name="Panda A."/>
            <person name="Nagaraj S."/>
            <person name="Zhao X."/>
            <person name="Tettelin H."/>
            <person name="Detolla L.J."/>
        </authorList>
    </citation>
    <scope>NUCLEOTIDE SEQUENCE [LARGE SCALE GENOMIC DNA]</scope>
    <source>
        <strain evidence="1 2">11-3469</strain>
    </source>
</reference>
<accession>A0A1V3WE36</accession>
<protein>
    <submittedName>
        <fullName evidence="1">Uncharacterized protein</fullName>
    </submittedName>
</protein>
<dbReference type="AlphaFoldDB" id="A0A1V3WE36"/>
<sequence length="101" mass="12148">MIRHPYVLEAAMEYRSGYHHDWRLTRHEGKALADPKLRATTTQFYLQLERHLQLQFPHMKNIRIIRADSTGDWDTRTIQEWHEVVFIADDQACTSDRDYHP</sequence>
<dbReference type="EMBL" id="MVBN01000011">
    <property type="protein sequence ID" value="OOK65247.1"/>
    <property type="molecule type" value="Genomic_DNA"/>
</dbReference>